<evidence type="ECO:0000313" key="3">
    <source>
        <dbReference type="EMBL" id="MFC4672073.1"/>
    </source>
</evidence>
<name>A0ABV9KQ05_9BACT</name>
<feature type="compositionally biased region" description="Basic and acidic residues" evidence="1">
    <location>
        <begin position="76"/>
        <end position="87"/>
    </location>
</feature>
<evidence type="ECO:0008006" key="5">
    <source>
        <dbReference type="Google" id="ProtNLM"/>
    </source>
</evidence>
<keyword evidence="2" id="KW-1133">Transmembrane helix</keyword>
<dbReference type="RefSeq" id="WP_379993257.1">
    <property type="nucleotide sequence ID" value="NZ_JBHSGN010000002.1"/>
</dbReference>
<proteinExistence type="predicted"/>
<protein>
    <recommendedName>
        <fullName evidence="5">Cell surface protein</fullName>
    </recommendedName>
</protein>
<dbReference type="EMBL" id="JBHSGN010000002">
    <property type="protein sequence ID" value="MFC4672073.1"/>
    <property type="molecule type" value="Genomic_DNA"/>
</dbReference>
<feature type="compositionally biased region" description="Polar residues" evidence="1">
    <location>
        <begin position="30"/>
        <end position="47"/>
    </location>
</feature>
<dbReference type="Proteomes" id="UP001596023">
    <property type="component" value="Unassembled WGS sequence"/>
</dbReference>
<keyword evidence="2" id="KW-0472">Membrane</keyword>
<feature type="transmembrane region" description="Helical" evidence="2">
    <location>
        <begin position="137"/>
        <end position="156"/>
    </location>
</feature>
<evidence type="ECO:0000256" key="1">
    <source>
        <dbReference type="SAM" id="MobiDB-lite"/>
    </source>
</evidence>
<comment type="caution">
    <text evidence="3">The sequence shown here is derived from an EMBL/GenBank/DDBJ whole genome shotgun (WGS) entry which is preliminary data.</text>
</comment>
<feature type="region of interest" description="Disordered" evidence="1">
    <location>
        <begin position="76"/>
        <end position="106"/>
    </location>
</feature>
<accession>A0ABV9KQ05</accession>
<feature type="compositionally biased region" description="Basic and acidic residues" evidence="1">
    <location>
        <begin position="49"/>
        <end position="59"/>
    </location>
</feature>
<reference evidence="4" key="1">
    <citation type="journal article" date="2019" name="Int. J. Syst. Evol. Microbiol.">
        <title>The Global Catalogue of Microorganisms (GCM) 10K type strain sequencing project: providing services to taxonomists for standard genome sequencing and annotation.</title>
        <authorList>
            <consortium name="The Broad Institute Genomics Platform"/>
            <consortium name="The Broad Institute Genome Sequencing Center for Infectious Disease"/>
            <person name="Wu L."/>
            <person name="Ma J."/>
        </authorList>
    </citation>
    <scope>NUCLEOTIDE SEQUENCE [LARGE SCALE GENOMIC DNA]</scope>
    <source>
        <strain evidence="4">CCUG 66188</strain>
    </source>
</reference>
<feature type="region of interest" description="Disordered" evidence="1">
    <location>
        <begin position="30"/>
        <end position="59"/>
    </location>
</feature>
<keyword evidence="2" id="KW-0812">Transmembrane</keyword>
<organism evidence="3 4">
    <name type="scientific">Dysgonomonas termitidis</name>
    <dbReference type="NCBI Taxonomy" id="1516126"/>
    <lineage>
        <taxon>Bacteria</taxon>
        <taxon>Pseudomonadati</taxon>
        <taxon>Bacteroidota</taxon>
        <taxon>Bacteroidia</taxon>
        <taxon>Bacteroidales</taxon>
        <taxon>Dysgonomonadaceae</taxon>
        <taxon>Dysgonomonas</taxon>
    </lineage>
</organism>
<sequence>MKYAVLILLSIVFTFCRSNRNLDSFVQTDTESASTASSVQKDSAASQTHRRDSTSDIASERQYIRTTWYRPDGTIRKVQESGRESERTSMAVSDTGSSAVHVSENKADSTRKIKLKKLETQQLKEFTDSRPVQGSEWGWFAGAFVLIVVIFGYIEYKKK</sequence>
<gene>
    <name evidence="3" type="ORF">ACFO6W_00045</name>
</gene>
<keyword evidence="4" id="KW-1185">Reference proteome</keyword>
<evidence type="ECO:0000313" key="4">
    <source>
        <dbReference type="Proteomes" id="UP001596023"/>
    </source>
</evidence>
<feature type="compositionally biased region" description="Polar residues" evidence="1">
    <location>
        <begin position="88"/>
        <end position="100"/>
    </location>
</feature>
<evidence type="ECO:0000256" key="2">
    <source>
        <dbReference type="SAM" id="Phobius"/>
    </source>
</evidence>